<gene>
    <name evidence="1" type="ORF">RDI58_024312</name>
</gene>
<dbReference type="EMBL" id="JBANQN010000010">
    <property type="protein sequence ID" value="KAK6777594.1"/>
    <property type="molecule type" value="Genomic_DNA"/>
</dbReference>
<accession>A0AAN8Y373</accession>
<protein>
    <submittedName>
        <fullName evidence="1">Uncharacterized protein</fullName>
    </submittedName>
</protein>
<keyword evidence="2" id="KW-1185">Reference proteome</keyword>
<sequence>MGGISKSCTPIKLEDKSSFFFFYLLYKFLVVSP</sequence>
<evidence type="ECO:0000313" key="2">
    <source>
        <dbReference type="Proteomes" id="UP001371456"/>
    </source>
</evidence>
<name>A0AAN8Y373_SOLBU</name>
<proteinExistence type="predicted"/>
<evidence type="ECO:0000313" key="1">
    <source>
        <dbReference type="EMBL" id="KAK6777594.1"/>
    </source>
</evidence>
<dbReference type="Proteomes" id="UP001371456">
    <property type="component" value="Unassembled WGS sequence"/>
</dbReference>
<organism evidence="1 2">
    <name type="scientific">Solanum bulbocastanum</name>
    <name type="common">Wild potato</name>
    <dbReference type="NCBI Taxonomy" id="147425"/>
    <lineage>
        <taxon>Eukaryota</taxon>
        <taxon>Viridiplantae</taxon>
        <taxon>Streptophyta</taxon>
        <taxon>Embryophyta</taxon>
        <taxon>Tracheophyta</taxon>
        <taxon>Spermatophyta</taxon>
        <taxon>Magnoliopsida</taxon>
        <taxon>eudicotyledons</taxon>
        <taxon>Gunneridae</taxon>
        <taxon>Pentapetalae</taxon>
        <taxon>asterids</taxon>
        <taxon>lamiids</taxon>
        <taxon>Solanales</taxon>
        <taxon>Solanaceae</taxon>
        <taxon>Solanoideae</taxon>
        <taxon>Solaneae</taxon>
        <taxon>Solanum</taxon>
    </lineage>
</organism>
<comment type="caution">
    <text evidence="1">The sequence shown here is derived from an EMBL/GenBank/DDBJ whole genome shotgun (WGS) entry which is preliminary data.</text>
</comment>
<dbReference type="AlphaFoldDB" id="A0AAN8Y373"/>
<reference evidence="1 2" key="1">
    <citation type="submission" date="2024-02" db="EMBL/GenBank/DDBJ databases">
        <title>de novo genome assembly of Solanum bulbocastanum strain 11H21.</title>
        <authorList>
            <person name="Hosaka A.J."/>
        </authorList>
    </citation>
    <scope>NUCLEOTIDE SEQUENCE [LARGE SCALE GENOMIC DNA]</scope>
    <source>
        <tissue evidence="1">Young leaves</tissue>
    </source>
</reference>